<evidence type="ECO:0000256" key="6">
    <source>
        <dbReference type="SAM" id="SignalP"/>
    </source>
</evidence>
<dbReference type="SMART" id="SM00280">
    <property type="entry name" value="KAZAL"/>
    <property type="match status" value="2"/>
</dbReference>
<comment type="subcellular location">
    <subcellularLocation>
        <location evidence="1">Secreted</location>
    </subcellularLocation>
</comment>
<accession>A0AAV1Q174</accession>
<dbReference type="Pfam" id="PF00050">
    <property type="entry name" value="Kazal_1"/>
    <property type="match status" value="2"/>
</dbReference>
<evidence type="ECO:0000313" key="8">
    <source>
        <dbReference type="EMBL" id="CAK6976622.1"/>
    </source>
</evidence>
<dbReference type="GO" id="GO:0004867">
    <property type="term" value="F:serine-type endopeptidase inhibitor activity"/>
    <property type="evidence" value="ECO:0007669"/>
    <property type="project" value="UniProtKB-KW"/>
</dbReference>
<comment type="caution">
    <text evidence="8">The sequence shown here is derived from an EMBL/GenBank/DDBJ whole genome shotgun (WGS) entry which is preliminary data.</text>
</comment>
<evidence type="ECO:0000313" key="9">
    <source>
        <dbReference type="Proteomes" id="UP001314229"/>
    </source>
</evidence>
<dbReference type="Proteomes" id="UP001314229">
    <property type="component" value="Unassembled WGS sequence"/>
</dbReference>
<proteinExistence type="predicted"/>
<keyword evidence="9" id="KW-1185">Reference proteome</keyword>
<dbReference type="PANTHER" id="PTHR47729:SF1">
    <property type="entry name" value="OVOMUCOID-LIKE-RELATED"/>
    <property type="match status" value="1"/>
</dbReference>
<evidence type="ECO:0000259" key="7">
    <source>
        <dbReference type="PROSITE" id="PS51465"/>
    </source>
</evidence>
<protein>
    <submittedName>
        <fullName evidence="8">Serine peptidase inhibitor, Kazal type 4 isoform X2</fullName>
    </submittedName>
</protein>
<gene>
    <name evidence="8" type="ORF">FSCOSCO3_A020989</name>
</gene>
<name>A0AAV1Q174_SCOSC</name>
<sequence length="193" mass="21193">MTGRVVFLVFLLFCVAADAKKNSGLMRKPSCADMEEIVACPLNLAPLCGSDGNTYANECTLCAHRQATKMDILFSRNKALQTSMNCLNDDKKQVEHVSSGESYIHLICHMRTRLELFFLVFLLFCVAADANNNSGLMRKPSCVDMGDTDNVMCPMNYAPVCGSDGNTYPNECALCAHRQATKTDILVAKEKGC</sequence>
<keyword evidence="6" id="KW-0732">Signal</keyword>
<feature type="signal peptide" evidence="6">
    <location>
        <begin position="1"/>
        <end position="19"/>
    </location>
</feature>
<dbReference type="PROSITE" id="PS51465">
    <property type="entry name" value="KAZAL_2"/>
    <property type="match status" value="2"/>
</dbReference>
<dbReference type="PANTHER" id="PTHR47729">
    <property type="entry name" value="SERINE PEPTIDASE INHIBITOR, KAZAL TYPE 2, TANDEM DUPLICATE 1-RELATED"/>
    <property type="match status" value="1"/>
</dbReference>
<dbReference type="GO" id="GO:0005576">
    <property type="term" value="C:extracellular region"/>
    <property type="evidence" value="ECO:0007669"/>
    <property type="project" value="UniProtKB-SubCell"/>
</dbReference>
<dbReference type="SUPFAM" id="SSF100895">
    <property type="entry name" value="Kazal-type serine protease inhibitors"/>
    <property type="match status" value="2"/>
</dbReference>
<dbReference type="Gene3D" id="3.30.60.30">
    <property type="match status" value="2"/>
</dbReference>
<dbReference type="AlphaFoldDB" id="A0AAV1Q174"/>
<keyword evidence="3" id="KW-0646">Protease inhibitor</keyword>
<evidence type="ECO:0000256" key="2">
    <source>
        <dbReference type="ARBA" id="ARBA00022525"/>
    </source>
</evidence>
<evidence type="ECO:0000256" key="4">
    <source>
        <dbReference type="ARBA" id="ARBA00022900"/>
    </source>
</evidence>
<feature type="chain" id="PRO_5043987686" evidence="6">
    <location>
        <begin position="20"/>
        <end position="193"/>
    </location>
</feature>
<dbReference type="InterPro" id="IPR002350">
    <property type="entry name" value="Kazal_dom"/>
</dbReference>
<feature type="domain" description="Kazal-like" evidence="7">
    <location>
        <begin position="25"/>
        <end position="81"/>
    </location>
</feature>
<dbReference type="InterPro" id="IPR051597">
    <property type="entry name" value="Bifunctional_prot_inhibitor"/>
</dbReference>
<feature type="domain" description="Kazal-like" evidence="7">
    <location>
        <begin position="136"/>
        <end position="193"/>
    </location>
</feature>
<evidence type="ECO:0000256" key="3">
    <source>
        <dbReference type="ARBA" id="ARBA00022690"/>
    </source>
</evidence>
<dbReference type="InterPro" id="IPR001239">
    <property type="entry name" value="Prot_inh_Kazal-m"/>
</dbReference>
<organism evidence="8 9">
    <name type="scientific">Scomber scombrus</name>
    <name type="common">Atlantic mackerel</name>
    <name type="synonym">Scomber vernalis</name>
    <dbReference type="NCBI Taxonomy" id="13677"/>
    <lineage>
        <taxon>Eukaryota</taxon>
        <taxon>Metazoa</taxon>
        <taxon>Chordata</taxon>
        <taxon>Craniata</taxon>
        <taxon>Vertebrata</taxon>
        <taxon>Euteleostomi</taxon>
        <taxon>Actinopterygii</taxon>
        <taxon>Neopterygii</taxon>
        <taxon>Teleostei</taxon>
        <taxon>Neoteleostei</taxon>
        <taxon>Acanthomorphata</taxon>
        <taxon>Pelagiaria</taxon>
        <taxon>Scombriformes</taxon>
        <taxon>Scombridae</taxon>
        <taxon>Scomber</taxon>
    </lineage>
</organism>
<evidence type="ECO:0000256" key="5">
    <source>
        <dbReference type="ARBA" id="ARBA00023157"/>
    </source>
</evidence>
<evidence type="ECO:0000256" key="1">
    <source>
        <dbReference type="ARBA" id="ARBA00004613"/>
    </source>
</evidence>
<reference evidence="8 9" key="1">
    <citation type="submission" date="2024-01" db="EMBL/GenBank/DDBJ databases">
        <authorList>
            <person name="Alioto T."/>
            <person name="Alioto T."/>
            <person name="Gomez Garrido J."/>
        </authorList>
    </citation>
    <scope>NUCLEOTIDE SEQUENCE [LARGE SCALE GENOMIC DNA]</scope>
</reference>
<keyword evidence="5" id="KW-1015">Disulfide bond</keyword>
<keyword evidence="2" id="KW-0964">Secreted</keyword>
<dbReference type="InterPro" id="IPR036058">
    <property type="entry name" value="Kazal_dom_sf"/>
</dbReference>
<dbReference type="PROSITE" id="PS00282">
    <property type="entry name" value="KAZAL_1"/>
    <property type="match status" value="1"/>
</dbReference>
<keyword evidence="4" id="KW-0722">Serine protease inhibitor</keyword>
<dbReference type="PRINTS" id="PR00290">
    <property type="entry name" value="KAZALINHBTR"/>
</dbReference>
<dbReference type="EMBL" id="CAWUFR010000356">
    <property type="protein sequence ID" value="CAK6976622.1"/>
    <property type="molecule type" value="Genomic_DNA"/>
</dbReference>